<organism evidence="16 17">
    <name type="scientific">Paenibacillus motobuensis</name>
    <dbReference type="NCBI Taxonomy" id="295324"/>
    <lineage>
        <taxon>Bacteria</taxon>
        <taxon>Bacillati</taxon>
        <taxon>Bacillota</taxon>
        <taxon>Bacilli</taxon>
        <taxon>Bacillales</taxon>
        <taxon>Paenibacillaceae</taxon>
        <taxon>Paenibacillus</taxon>
    </lineage>
</organism>
<dbReference type="PROSITE" id="PS50885">
    <property type="entry name" value="HAMP"/>
    <property type="match status" value="1"/>
</dbReference>
<dbReference type="EC" id="2.7.13.3" evidence="3"/>
<evidence type="ECO:0000256" key="3">
    <source>
        <dbReference type="ARBA" id="ARBA00012438"/>
    </source>
</evidence>
<dbReference type="PANTHER" id="PTHR34220:SF7">
    <property type="entry name" value="SENSOR HISTIDINE KINASE YPDA"/>
    <property type="match status" value="1"/>
</dbReference>
<dbReference type="Proteomes" id="UP001500340">
    <property type="component" value="Unassembled WGS sequence"/>
</dbReference>
<dbReference type="Gene3D" id="3.30.565.10">
    <property type="entry name" value="Histidine kinase-like ATPase, C-terminal domain"/>
    <property type="match status" value="1"/>
</dbReference>
<evidence type="ECO:0000313" key="17">
    <source>
        <dbReference type="Proteomes" id="UP001500340"/>
    </source>
</evidence>
<keyword evidence="12" id="KW-0175">Coiled coil</keyword>
<dbReference type="InterPro" id="IPR003660">
    <property type="entry name" value="HAMP_dom"/>
</dbReference>
<evidence type="ECO:0000256" key="2">
    <source>
        <dbReference type="ARBA" id="ARBA00004651"/>
    </source>
</evidence>
<dbReference type="InterPro" id="IPR005467">
    <property type="entry name" value="His_kinase_dom"/>
</dbReference>
<dbReference type="PANTHER" id="PTHR34220">
    <property type="entry name" value="SENSOR HISTIDINE KINASE YPDA"/>
    <property type="match status" value="1"/>
</dbReference>
<evidence type="ECO:0000256" key="4">
    <source>
        <dbReference type="ARBA" id="ARBA00022475"/>
    </source>
</evidence>
<comment type="caution">
    <text evidence="16">The sequence shown here is derived from an EMBL/GenBank/DDBJ whole genome shotgun (WGS) entry which is preliminary data.</text>
</comment>
<evidence type="ECO:0000256" key="7">
    <source>
        <dbReference type="ARBA" id="ARBA00022741"/>
    </source>
</evidence>
<protein>
    <recommendedName>
        <fullName evidence="3">histidine kinase</fullName>
        <ecNumber evidence="3">2.7.13.3</ecNumber>
    </recommendedName>
</protein>
<evidence type="ECO:0000256" key="11">
    <source>
        <dbReference type="ARBA" id="ARBA00023136"/>
    </source>
</evidence>
<dbReference type="InterPro" id="IPR036890">
    <property type="entry name" value="HATPase_C_sf"/>
</dbReference>
<keyword evidence="4" id="KW-1003">Cell membrane</keyword>
<comment type="subcellular location">
    <subcellularLocation>
        <location evidence="2">Cell membrane</location>
        <topology evidence="2">Multi-pass membrane protein</topology>
    </subcellularLocation>
</comment>
<dbReference type="SMART" id="SM00304">
    <property type="entry name" value="HAMP"/>
    <property type="match status" value="1"/>
</dbReference>
<keyword evidence="6" id="KW-0808">Transferase</keyword>
<keyword evidence="9" id="KW-0067">ATP-binding</keyword>
<evidence type="ECO:0000313" key="16">
    <source>
        <dbReference type="EMBL" id="GAA0400749.1"/>
    </source>
</evidence>
<keyword evidence="13" id="KW-1133">Transmembrane helix</keyword>
<keyword evidence="8 16" id="KW-0418">Kinase</keyword>
<evidence type="ECO:0000256" key="12">
    <source>
        <dbReference type="SAM" id="Coils"/>
    </source>
</evidence>
<feature type="domain" description="Histidine kinase" evidence="14">
    <location>
        <begin position="491"/>
        <end position="595"/>
    </location>
</feature>
<evidence type="ECO:0000256" key="8">
    <source>
        <dbReference type="ARBA" id="ARBA00022777"/>
    </source>
</evidence>
<evidence type="ECO:0000256" key="13">
    <source>
        <dbReference type="SAM" id="Phobius"/>
    </source>
</evidence>
<gene>
    <name evidence="16" type="ORF">GCM10008933_34110</name>
</gene>
<dbReference type="Pfam" id="PF02518">
    <property type="entry name" value="HATPase_c"/>
    <property type="match status" value="1"/>
</dbReference>
<dbReference type="InterPro" id="IPR010559">
    <property type="entry name" value="Sig_transdc_His_kin_internal"/>
</dbReference>
<dbReference type="PROSITE" id="PS50109">
    <property type="entry name" value="HIS_KIN"/>
    <property type="match status" value="1"/>
</dbReference>
<keyword evidence="5" id="KW-0597">Phosphoprotein</keyword>
<dbReference type="SUPFAM" id="SSF55874">
    <property type="entry name" value="ATPase domain of HSP90 chaperone/DNA topoisomerase II/histidine kinase"/>
    <property type="match status" value="1"/>
</dbReference>
<evidence type="ECO:0000259" key="14">
    <source>
        <dbReference type="PROSITE" id="PS50109"/>
    </source>
</evidence>
<feature type="transmembrane region" description="Helical" evidence="13">
    <location>
        <begin position="299"/>
        <end position="320"/>
    </location>
</feature>
<proteinExistence type="predicted"/>
<keyword evidence="17" id="KW-1185">Reference proteome</keyword>
<feature type="transmembrane region" description="Helical" evidence="13">
    <location>
        <begin position="21"/>
        <end position="41"/>
    </location>
</feature>
<evidence type="ECO:0000256" key="9">
    <source>
        <dbReference type="ARBA" id="ARBA00022840"/>
    </source>
</evidence>
<sequence>MKLRKFRLKKIINDIPLNYKFLMILLIGVLLPILIVNLVFMDHMSNFIRAREEQNLNISLERARKDIHDYIDGGVAVSHALNTDKTLNEMLDHTYIDPLDFYETFDEQLRNRVTSYIPVNNQIERISIFTDNPSIVPGGNYQFIDHKVQDSDWYRLWEDNSDPVYVAAYMATEASNLASTVPYLSVMERMNYFDKYNTYYKVLRIDIAINKIYDVIMRERDYLNLYLVNENNQIIMSADSGYQRGRTEDAYPVFELPEQYSEQDIHTVSIGTARYVKGWKLIGFPEGTRISKAIMEMRVFVVLLAVAVTLGATLFIYIMLRSYNYRVKRLSRHMQKVMNEKFDLISIEEGRDEIGGLIQNFNQMTSRINSLINNVYKLEIQKKNLEMERVRAELNLLQSQMNPHFLFNTLNAILVVCTKNSYNDVTDIIKNLSRLLRRLISWKEDIVTLQEEIMFIEMYLKIEKFRFRDKIDYEFEIDEEALQYKIPKMSIQPLIENSCKHGIQKINGQGLVKVSAIVADGKLRVTVYDNGKGIEPDKLREVILSVRNESSSGSSIGIRNVYRRLELNYNDQASFNIVSKPDEGTTVSFEIPVNLLERQIT</sequence>
<keyword evidence="11 13" id="KW-0472">Membrane</keyword>
<dbReference type="Gene3D" id="6.10.340.10">
    <property type="match status" value="1"/>
</dbReference>
<accession>A0ABN0YMB6</accession>
<dbReference type="InterPro" id="IPR050640">
    <property type="entry name" value="Bact_2-comp_sensor_kinase"/>
</dbReference>
<evidence type="ECO:0000256" key="1">
    <source>
        <dbReference type="ARBA" id="ARBA00000085"/>
    </source>
</evidence>
<evidence type="ECO:0000259" key="15">
    <source>
        <dbReference type="PROSITE" id="PS50885"/>
    </source>
</evidence>
<keyword evidence="7" id="KW-0547">Nucleotide-binding</keyword>
<feature type="domain" description="HAMP" evidence="15">
    <location>
        <begin position="321"/>
        <end position="373"/>
    </location>
</feature>
<dbReference type="Pfam" id="PF06580">
    <property type="entry name" value="His_kinase"/>
    <property type="match status" value="1"/>
</dbReference>
<evidence type="ECO:0000256" key="5">
    <source>
        <dbReference type="ARBA" id="ARBA00022553"/>
    </source>
</evidence>
<dbReference type="EMBL" id="BAAACX010000015">
    <property type="protein sequence ID" value="GAA0400749.1"/>
    <property type="molecule type" value="Genomic_DNA"/>
</dbReference>
<comment type="catalytic activity">
    <reaction evidence="1">
        <text>ATP + protein L-histidine = ADP + protein N-phospho-L-histidine.</text>
        <dbReference type="EC" id="2.7.13.3"/>
    </reaction>
</comment>
<name>A0ABN0YMB6_9BACL</name>
<reference evidence="16 17" key="1">
    <citation type="journal article" date="2019" name="Int. J. Syst. Evol. Microbiol.">
        <title>The Global Catalogue of Microorganisms (GCM) 10K type strain sequencing project: providing services to taxonomists for standard genome sequencing and annotation.</title>
        <authorList>
            <consortium name="The Broad Institute Genomics Platform"/>
            <consortium name="The Broad Institute Genome Sequencing Center for Infectious Disease"/>
            <person name="Wu L."/>
            <person name="Ma J."/>
        </authorList>
    </citation>
    <scope>NUCLEOTIDE SEQUENCE [LARGE SCALE GENOMIC DNA]</scope>
    <source>
        <strain evidence="16 17">JCM 12774</strain>
    </source>
</reference>
<feature type="coiled-coil region" evidence="12">
    <location>
        <begin position="368"/>
        <end position="402"/>
    </location>
</feature>
<keyword evidence="13" id="KW-0812">Transmembrane</keyword>
<keyword evidence="10" id="KW-0902">Two-component regulatory system</keyword>
<evidence type="ECO:0000256" key="6">
    <source>
        <dbReference type="ARBA" id="ARBA00022679"/>
    </source>
</evidence>
<dbReference type="SUPFAM" id="SSF158472">
    <property type="entry name" value="HAMP domain-like"/>
    <property type="match status" value="1"/>
</dbReference>
<dbReference type="CDD" id="cd06225">
    <property type="entry name" value="HAMP"/>
    <property type="match status" value="1"/>
</dbReference>
<dbReference type="Pfam" id="PF00672">
    <property type="entry name" value="HAMP"/>
    <property type="match status" value="1"/>
</dbReference>
<dbReference type="GO" id="GO:0016301">
    <property type="term" value="F:kinase activity"/>
    <property type="evidence" value="ECO:0007669"/>
    <property type="project" value="UniProtKB-KW"/>
</dbReference>
<dbReference type="RefSeq" id="WP_343863083.1">
    <property type="nucleotide sequence ID" value="NZ_BAAACX010000015.1"/>
</dbReference>
<evidence type="ECO:0000256" key="10">
    <source>
        <dbReference type="ARBA" id="ARBA00023012"/>
    </source>
</evidence>
<dbReference type="InterPro" id="IPR003594">
    <property type="entry name" value="HATPase_dom"/>
</dbReference>